<evidence type="ECO:0000313" key="16">
    <source>
        <dbReference type="Proteomes" id="UP000232924"/>
    </source>
</evidence>
<dbReference type="GO" id="GO:0016787">
    <property type="term" value="F:hydrolase activity"/>
    <property type="evidence" value="ECO:0007669"/>
    <property type="project" value="UniProtKB-KW"/>
</dbReference>
<dbReference type="PRINTS" id="PR00228">
    <property type="entry name" value="GEMCOATCLVL1"/>
</dbReference>
<name>A0A0A7CL73_9VIRU</name>
<keyword evidence="6" id="KW-0235">DNA replication</keyword>
<dbReference type="Proteomes" id="UP000232924">
    <property type="component" value="Segment"/>
</dbReference>
<dbReference type="GO" id="GO:0046872">
    <property type="term" value="F:metal ion binding"/>
    <property type="evidence" value="ECO:0007669"/>
    <property type="project" value="UniProtKB-KW"/>
</dbReference>
<dbReference type="GO" id="GO:0005198">
    <property type="term" value="F:structural molecule activity"/>
    <property type="evidence" value="ECO:0007669"/>
    <property type="project" value="InterPro"/>
</dbReference>
<dbReference type="Gene3D" id="3.40.50.300">
    <property type="entry name" value="P-loop containing nucleotide triphosphate hydrolases"/>
    <property type="match status" value="1"/>
</dbReference>
<evidence type="ECO:0000256" key="12">
    <source>
        <dbReference type="ARBA" id="ARBA00023124"/>
    </source>
</evidence>
<keyword evidence="8" id="KW-0479">Metal-binding</keyword>
<keyword evidence="11" id="KW-0378">Hydrolase</keyword>
<evidence type="ECO:0000256" key="9">
    <source>
        <dbReference type="ARBA" id="ARBA00022741"/>
    </source>
</evidence>
<keyword evidence="10" id="KW-0255">Endonuclease</keyword>
<evidence type="ECO:0000256" key="2">
    <source>
        <dbReference type="ARBA" id="ARBA00014531"/>
    </source>
</evidence>
<proteinExistence type="predicted"/>
<evidence type="ECO:0000256" key="7">
    <source>
        <dbReference type="ARBA" id="ARBA00022722"/>
    </source>
</evidence>
<dbReference type="InterPro" id="IPR001301">
    <property type="entry name" value="Gemini_AL1_CLV"/>
</dbReference>
<dbReference type="InterPro" id="IPR027417">
    <property type="entry name" value="P-loop_NTPase"/>
</dbReference>
<keyword evidence="9" id="KW-0547">Nucleotide-binding</keyword>
<keyword evidence="16" id="KW-1185">Reference proteome</keyword>
<dbReference type="OrthoDB" id="9195at10239"/>
<evidence type="ECO:0000256" key="10">
    <source>
        <dbReference type="ARBA" id="ARBA00022759"/>
    </source>
</evidence>
<evidence type="ECO:0000313" key="15">
    <source>
        <dbReference type="EMBL" id="AIF34843.1"/>
    </source>
</evidence>
<dbReference type="GO" id="GO:0003677">
    <property type="term" value="F:DNA binding"/>
    <property type="evidence" value="ECO:0007669"/>
    <property type="project" value="UniProtKB-KW"/>
</dbReference>
<dbReference type="GO" id="GO:0016779">
    <property type="term" value="F:nucleotidyltransferase activity"/>
    <property type="evidence" value="ECO:0007669"/>
    <property type="project" value="UniProtKB-KW"/>
</dbReference>
<organism evidence="15 16">
    <name type="scientific">Sewage-associated gemycircularvirus-7b</name>
    <dbReference type="NCBI Taxonomy" id="1519405"/>
    <lineage>
        <taxon>Viruses</taxon>
        <taxon>Monodnaviria</taxon>
        <taxon>Shotokuvirae</taxon>
        <taxon>Cressdnaviricota</taxon>
        <taxon>Repensiviricetes</taxon>
        <taxon>Geplafuvirales</taxon>
        <taxon>Genomoviridae</taxon>
        <taxon>Gemycircularvirus</taxon>
        <taxon>Gemycircularvirus sewopo4</taxon>
    </lineage>
</organism>
<dbReference type="GO" id="GO:0042025">
    <property type="term" value="C:host cell nucleus"/>
    <property type="evidence" value="ECO:0007669"/>
    <property type="project" value="UniProtKB-SubCell"/>
</dbReference>
<dbReference type="PROSITE" id="PS52020">
    <property type="entry name" value="CRESS_DNA_REP"/>
    <property type="match status" value="1"/>
</dbReference>
<accession>A0A0A7CL73</accession>
<evidence type="ECO:0000256" key="3">
    <source>
        <dbReference type="ARBA" id="ARBA00022562"/>
    </source>
</evidence>
<evidence type="ECO:0000256" key="1">
    <source>
        <dbReference type="ARBA" id="ARBA00004147"/>
    </source>
</evidence>
<dbReference type="GO" id="GO:0004519">
    <property type="term" value="F:endonuclease activity"/>
    <property type="evidence" value="ECO:0007669"/>
    <property type="project" value="UniProtKB-KW"/>
</dbReference>
<dbReference type="KEGG" id="vg:37617553"/>
<keyword evidence="4" id="KW-0808">Transferase</keyword>
<evidence type="ECO:0000256" key="11">
    <source>
        <dbReference type="ARBA" id="ARBA00022801"/>
    </source>
</evidence>
<comment type="subcellular location">
    <subcellularLocation>
        <location evidence="1">Host nucleus</location>
    </subcellularLocation>
</comment>
<dbReference type="EMBL" id="KJ547640">
    <property type="protein sequence ID" value="AIF34843.1"/>
    <property type="molecule type" value="Genomic_DNA"/>
</dbReference>
<evidence type="ECO:0000256" key="5">
    <source>
        <dbReference type="ARBA" id="ARBA00022695"/>
    </source>
</evidence>
<dbReference type="InterPro" id="IPR049912">
    <property type="entry name" value="CRESS_DNA_REP"/>
</dbReference>
<dbReference type="GO" id="GO:0006260">
    <property type="term" value="P:DNA replication"/>
    <property type="evidence" value="ECO:0007669"/>
    <property type="project" value="UniProtKB-KW"/>
</dbReference>
<evidence type="ECO:0000256" key="13">
    <source>
        <dbReference type="ARBA" id="ARBA00023125"/>
    </source>
</evidence>
<protein>
    <recommendedName>
        <fullName evidence="2">Replication-associated protein</fullName>
    </recommendedName>
</protein>
<evidence type="ECO:0000256" key="6">
    <source>
        <dbReference type="ARBA" id="ARBA00022705"/>
    </source>
</evidence>
<dbReference type="SUPFAM" id="SSF55464">
    <property type="entry name" value="Origin of replication-binding domain, RBD-like"/>
    <property type="match status" value="1"/>
</dbReference>
<evidence type="ECO:0000256" key="4">
    <source>
        <dbReference type="ARBA" id="ARBA00022679"/>
    </source>
</evidence>
<keyword evidence="3" id="KW-1048">Host nucleus</keyword>
<keyword evidence="7" id="KW-0540">Nuclease</keyword>
<evidence type="ECO:0000259" key="14">
    <source>
        <dbReference type="PROSITE" id="PS52020"/>
    </source>
</evidence>
<dbReference type="Gene3D" id="3.40.1310.20">
    <property type="match status" value="1"/>
</dbReference>
<dbReference type="RefSeq" id="YP_009506625.1">
    <property type="nucleotide sequence ID" value="NC_038494.1"/>
</dbReference>
<sequence>MPPRARRTRQDGAFDIHSRYALLTYSQCGDLSPATVGEFFTNLGFKLIIGRENHANGGIHLHCFVDFIRKRRFRAPRCFDIEGRHPNVEPSHGTPERGWDYVIKDGDVVFKSLDRPVEEHVAPRNSSRSHDSWSTITGASDRESFWDLVHELDPKSAACSFTQLQKYCDWKFAPSPPVYGSPDGITFVGGETDGRDDWLLQSGIGNREPFIGRCMSICVYGESRTGKTLWARSLGSHIYCVGLVSGDECMKAETVDYAVFDDVRGGIKFFPSFKEWLGCQAWVTVKCLYREPKLVKWGKPSIWLSNTDPRDHMENSDIDWMNKNCIFVEVNSPIFRANTE</sequence>
<keyword evidence="5" id="KW-0548">Nucleotidyltransferase</keyword>
<reference evidence="15 16" key="1">
    <citation type="journal article" date="2015" name="Infect. Genet. Evol.">
        <title>Characterisation of a diverse range of circular replication-associated protein encoding DNA viruses recovered from a sewage treatment oxidation pond.</title>
        <authorList>
            <person name="Kraberger S."/>
            <person name="Arguello-Astorga G.R."/>
            <person name="Greenfield L.G."/>
            <person name="Galilee C."/>
            <person name="Law D."/>
            <person name="Martin D.P."/>
            <person name="Varsani A."/>
        </authorList>
    </citation>
    <scope>NUCLEOTIDE SEQUENCE [LARGE SCALE GENOMIC DNA]</scope>
    <source>
        <strain evidence="15">BS3972</strain>
    </source>
</reference>
<dbReference type="GeneID" id="37617553"/>
<keyword evidence="13" id="KW-0238">DNA-binding</keyword>
<dbReference type="GO" id="GO:0000166">
    <property type="term" value="F:nucleotide binding"/>
    <property type="evidence" value="ECO:0007669"/>
    <property type="project" value="UniProtKB-KW"/>
</dbReference>
<keyword evidence="12" id="KW-0190">Covalent protein-DNA linkage</keyword>
<feature type="domain" description="CRESS-DNA virus Rep endonuclease" evidence="14">
    <location>
        <begin position="15"/>
        <end position="116"/>
    </location>
</feature>
<dbReference type="Pfam" id="PF00799">
    <property type="entry name" value="Gemini_AL1"/>
    <property type="match status" value="1"/>
</dbReference>
<evidence type="ECO:0000256" key="8">
    <source>
        <dbReference type="ARBA" id="ARBA00022723"/>
    </source>
</evidence>